<reference evidence="7 8" key="1">
    <citation type="submission" date="2023-06" db="EMBL/GenBank/DDBJ databases">
        <title>Sporosarcina sp. nov., isolated from Korean traditional fermented seafood 'Jeotgal'.</title>
        <authorList>
            <person name="Yang A.I."/>
            <person name="Shin N.-R."/>
        </authorList>
    </citation>
    <scope>NUCLEOTIDE SEQUENCE [LARGE SCALE GENOMIC DNA]</scope>
    <source>
        <strain evidence="7 8">KCTC43456</strain>
    </source>
</reference>
<evidence type="ECO:0000256" key="5">
    <source>
        <dbReference type="SAM" id="Phobius"/>
    </source>
</evidence>
<gene>
    <name evidence="7" type="ORF">QTL97_09855</name>
</gene>
<dbReference type="Pfam" id="PF04893">
    <property type="entry name" value="Yip1"/>
    <property type="match status" value="1"/>
</dbReference>
<evidence type="ECO:0000256" key="2">
    <source>
        <dbReference type="ARBA" id="ARBA00022692"/>
    </source>
</evidence>
<name>A0AAW9A871_9BACL</name>
<organism evidence="7 8">
    <name type="scientific">Sporosarcina thermotolerans</name>
    <dbReference type="NCBI Taxonomy" id="633404"/>
    <lineage>
        <taxon>Bacteria</taxon>
        <taxon>Bacillati</taxon>
        <taxon>Bacillota</taxon>
        <taxon>Bacilli</taxon>
        <taxon>Bacillales</taxon>
        <taxon>Caryophanaceae</taxon>
        <taxon>Sporosarcina</taxon>
    </lineage>
</organism>
<dbReference type="InterPro" id="IPR006977">
    <property type="entry name" value="Yip1_dom"/>
</dbReference>
<dbReference type="Proteomes" id="UP001271648">
    <property type="component" value="Unassembled WGS sequence"/>
</dbReference>
<evidence type="ECO:0000256" key="4">
    <source>
        <dbReference type="ARBA" id="ARBA00023136"/>
    </source>
</evidence>
<evidence type="ECO:0000256" key="3">
    <source>
        <dbReference type="ARBA" id="ARBA00022989"/>
    </source>
</evidence>
<dbReference type="AlphaFoldDB" id="A0AAW9A871"/>
<dbReference type="EMBL" id="JAUBDJ010000005">
    <property type="protein sequence ID" value="MDW0117239.1"/>
    <property type="molecule type" value="Genomic_DNA"/>
</dbReference>
<dbReference type="GO" id="GO:0016020">
    <property type="term" value="C:membrane"/>
    <property type="evidence" value="ECO:0007669"/>
    <property type="project" value="UniProtKB-SubCell"/>
</dbReference>
<keyword evidence="4 5" id="KW-0472">Membrane</keyword>
<feature type="domain" description="Yip1" evidence="6">
    <location>
        <begin position="19"/>
        <end position="203"/>
    </location>
</feature>
<feature type="transmembrane region" description="Helical" evidence="5">
    <location>
        <begin position="186"/>
        <end position="209"/>
    </location>
</feature>
<feature type="transmembrane region" description="Helical" evidence="5">
    <location>
        <begin position="111"/>
        <end position="129"/>
    </location>
</feature>
<keyword evidence="8" id="KW-1185">Reference proteome</keyword>
<sequence length="212" mass="23266">MLNIEDEKNVEPKLNPWTSVWLHPRKTVQYVSEYKPESFIIMIAVLAGLVHFLDQAMSNDLGDIWSLGTILLVSLIAGPLLGILGLYVASGLYHMISRMFRGSGTFSQTKSAYAVSGIILVLGGLIWIPDLIILGQGNFMSDYDFTLGHFAWLFISLLGNLTIGGWSLVALIAAISEVHRFSIGKAILVVVLPIIILVVIIIIIIALTLPFF</sequence>
<protein>
    <submittedName>
        <fullName evidence="7">Yip1 family protein</fullName>
    </submittedName>
</protein>
<keyword evidence="2 5" id="KW-0812">Transmembrane</keyword>
<proteinExistence type="predicted"/>
<feature type="transmembrane region" description="Helical" evidence="5">
    <location>
        <begin position="149"/>
        <end position="174"/>
    </location>
</feature>
<evidence type="ECO:0000259" key="6">
    <source>
        <dbReference type="Pfam" id="PF04893"/>
    </source>
</evidence>
<feature type="transmembrane region" description="Helical" evidence="5">
    <location>
        <begin position="39"/>
        <end position="58"/>
    </location>
</feature>
<evidence type="ECO:0000256" key="1">
    <source>
        <dbReference type="ARBA" id="ARBA00004141"/>
    </source>
</evidence>
<dbReference type="RefSeq" id="WP_283732111.1">
    <property type="nucleotide sequence ID" value="NZ_CP125968.1"/>
</dbReference>
<feature type="transmembrane region" description="Helical" evidence="5">
    <location>
        <begin position="64"/>
        <end position="90"/>
    </location>
</feature>
<evidence type="ECO:0000313" key="8">
    <source>
        <dbReference type="Proteomes" id="UP001271648"/>
    </source>
</evidence>
<accession>A0AAW9A871</accession>
<comment type="caution">
    <text evidence="7">The sequence shown here is derived from an EMBL/GenBank/DDBJ whole genome shotgun (WGS) entry which is preliminary data.</text>
</comment>
<keyword evidence="3 5" id="KW-1133">Transmembrane helix</keyword>
<evidence type="ECO:0000313" key="7">
    <source>
        <dbReference type="EMBL" id="MDW0117239.1"/>
    </source>
</evidence>
<comment type="subcellular location">
    <subcellularLocation>
        <location evidence="1">Membrane</location>
        <topology evidence="1">Multi-pass membrane protein</topology>
    </subcellularLocation>
</comment>